<evidence type="ECO:0000313" key="2">
    <source>
        <dbReference type="Proteomes" id="UP000054099"/>
    </source>
</evidence>
<evidence type="ECO:0000313" key="1">
    <source>
        <dbReference type="EMBL" id="KSU82784.1"/>
    </source>
</evidence>
<comment type="caution">
    <text evidence="1">The sequence shown here is derived from an EMBL/GenBank/DDBJ whole genome shotgun (WGS) entry which is preliminary data.</text>
</comment>
<organism evidence="1 2">
    <name type="scientific">Fictibacillus enclensis</name>
    <dbReference type="NCBI Taxonomy" id="1017270"/>
    <lineage>
        <taxon>Bacteria</taxon>
        <taxon>Bacillati</taxon>
        <taxon>Bacillota</taxon>
        <taxon>Bacilli</taxon>
        <taxon>Bacillales</taxon>
        <taxon>Fictibacillaceae</taxon>
        <taxon>Fictibacillus</taxon>
    </lineage>
</organism>
<protein>
    <submittedName>
        <fullName evidence="1">Uncharacterized protein</fullName>
    </submittedName>
</protein>
<gene>
    <name evidence="1" type="ORF">AS030_15270</name>
</gene>
<dbReference type="AlphaFoldDB" id="A0A0V8J7Z4"/>
<dbReference type="EMBL" id="LNQN01000003">
    <property type="protein sequence ID" value="KSU82784.1"/>
    <property type="molecule type" value="Genomic_DNA"/>
</dbReference>
<accession>A0A0V8J7Z4</accession>
<reference evidence="1 2" key="1">
    <citation type="journal article" date="2014" name="Antonie Van Leeuwenhoek">
        <title>Fictibacillus enclensis sp. nov., isolated from marine sediment.</title>
        <authorList>
            <person name="Dastager S.G."/>
            <person name="Mawlankar R."/>
            <person name="Srinivasan K."/>
            <person name="Tang S.K."/>
            <person name="Lee J.C."/>
            <person name="Ramana V.V."/>
            <person name="Shouche Y.S."/>
        </authorList>
    </citation>
    <scope>NUCLEOTIDE SEQUENCE [LARGE SCALE GENOMIC DNA]</scope>
    <source>
        <strain evidence="1 2">NIO-1003</strain>
    </source>
</reference>
<name>A0A0V8J7Z4_9BACL</name>
<sequence length="72" mass="8073">MVVLVFEKNAVILGTIKDLKDDSVLVLKEVLKVSFFGNVPATTTVDKLFISICEITEFAPLTFIPRVRFQIT</sequence>
<keyword evidence="2" id="KW-1185">Reference proteome</keyword>
<dbReference type="Proteomes" id="UP000054099">
    <property type="component" value="Unassembled WGS sequence"/>
</dbReference>
<proteinExistence type="predicted"/>